<feature type="domain" description="Protein kinase" evidence="17">
    <location>
        <begin position="9"/>
        <end position="265"/>
    </location>
</feature>
<evidence type="ECO:0000256" key="14">
    <source>
        <dbReference type="ARBA" id="ARBA00048679"/>
    </source>
</evidence>
<dbReference type="GO" id="GO:0000422">
    <property type="term" value="P:autophagy of mitochondrion"/>
    <property type="evidence" value="ECO:0007669"/>
    <property type="project" value="TreeGrafter"/>
</dbReference>
<protein>
    <recommendedName>
        <fullName evidence="3">Serine/threonine-protein kinase ULK3</fullName>
        <ecNumber evidence="2">2.7.11.1</ecNumber>
    </recommendedName>
    <alternativeName>
        <fullName evidence="12">Unc-51-like kinase 3</fullName>
    </alternativeName>
</protein>
<evidence type="ECO:0000259" key="17">
    <source>
        <dbReference type="PROSITE" id="PS50011"/>
    </source>
</evidence>
<dbReference type="InterPro" id="IPR011009">
    <property type="entry name" value="Kinase-like_dom_sf"/>
</dbReference>
<keyword evidence="11" id="KW-0072">Autophagy</keyword>
<dbReference type="EC" id="2.7.11.1" evidence="2"/>
<accession>A0A834Y292</accession>
<evidence type="ECO:0000256" key="12">
    <source>
        <dbReference type="ARBA" id="ARBA00032242"/>
    </source>
</evidence>
<sequence length="484" mass="55405">MALPSLKDYSLLEKIGTGSYATVYKAYKKNDHQKLLAIKCVESATLSKSAIDNIITEINLLKVLNHKHIVEMKDFFWDDGRIYIVMEYCDGGDLSNFIKKQNKLPELVCRKFLQQLALALQYLHSHNVCHMDLKPQNLLLIRKPTLTLKVGDFGFAQYLLPSENKFSIRGSPLYMAPEILLKHKYDARVDLWSVGVIMYECLFGKAPYSSTSFQELADKIKSCKFIEIPKGNHVSNECKDLLLSLLKHDPNARITFDEFFAHDFLDLEHAPTSENFQKAAELAQRAVKLDMEKKIQEAFHIYCESLRYFIPLLTNESDPQRKKSLRLRVNEYINRAEKLKQMSIAKQKSDEAVKSLQIDDKEKQLLALHKTTSLDQSSSFTYQELRVLSKSTPDMSAALEMGEVAEQYFAEGNYALALEKFKSCLGVLVRVLTKEPSGRRRDILHQQIQIWMKQAESTKGLLATGEINENTNRSSTAQDQCVIQ</sequence>
<keyword evidence="9" id="KW-0418">Kinase</keyword>
<dbReference type="SUPFAM" id="SSF56112">
    <property type="entry name" value="Protein kinase-like (PK-like)"/>
    <property type="match status" value="1"/>
</dbReference>
<dbReference type="OrthoDB" id="346907at2759"/>
<dbReference type="SMART" id="SM00220">
    <property type="entry name" value="S_TKc"/>
    <property type="match status" value="1"/>
</dbReference>
<evidence type="ECO:0000256" key="7">
    <source>
        <dbReference type="ARBA" id="ARBA00022737"/>
    </source>
</evidence>
<comment type="similarity">
    <text evidence="16">Belongs to the protein kinase superfamily.</text>
</comment>
<dbReference type="GO" id="GO:0010506">
    <property type="term" value="P:regulation of autophagy"/>
    <property type="evidence" value="ECO:0007669"/>
    <property type="project" value="InterPro"/>
</dbReference>
<dbReference type="Proteomes" id="UP000639338">
    <property type="component" value="Unassembled WGS sequence"/>
</dbReference>
<dbReference type="PROSITE" id="PS00107">
    <property type="entry name" value="PROTEIN_KINASE_ATP"/>
    <property type="match status" value="1"/>
</dbReference>
<dbReference type="PANTHER" id="PTHR24348:SF65">
    <property type="entry name" value="SERINE_THREONINE-PROTEIN KINASE ULK3"/>
    <property type="match status" value="1"/>
</dbReference>
<dbReference type="GO" id="GO:0000045">
    <property type="term" value="P:autophagosome assembly"/>
    <property type="evidence" value="ECO:0007669"/>
    <property type="project" value="TreeGrafter"/>
</dbReference>
<dbReference type="Gene3D" id="1.10.510.10">
    <property type="entry name" value="Transferase(Phosphotransferase) domain 1"/>
    <property type="match status" value="1"/>
</dbReference>
<keyword evidence="4" id="KW-0963">Cytoplasm</keyword>
<keyword evidence="5 16" id="KW-0723">Serine/threonine-protein kinase</keyword>
<dbReference type="InterPro" id="IPR017441">
    <property type="entry name" value="Protein_kinase_ATP_BS"/>
</dbReference>
<evidence type="ECO:0000256" key="15">
    <source>
        <dbReference type="PROSITE-ProRule" id="PRU10141"/>
    </source>
</evidence>
<dbReference type="InterPro" id="IPR045269">
    <property type="entry name" value="Atg1-like"/>
</dbReference>
<evidence type="ECO:0000256" key="11">
    <source>
        <dbReference type="ARBA" id="ARBA00023006"/>
    </source>
</evidence>
<evidence type="ECO:0000256" key="1">
    <source>
        <dbReference type="ARBA" id="ARBA00004496"/>
    </source>
</evidence>
<dbReference type="GO" id="GO:0034045">
    <property type="term" value="C:phagophore assembly site membrane"/>
    <property type="evidence" value="ECO:0007669"/>
    <property type="project" value="TreeGrafter"/>
</dbReference>
<dbReference type="SMART" id="SM00745">
    <property type="entry name" value="MIT"/>
    <property type="match status" value="2"/>
</dbReference>
<comment type="catalytic activity">
    <reaction evidence="14">
        <text>L-seryl-[protein] + ATP = O-phospho-L-seryl-[protein] + ADP + H(+)</text>
        <dbReference type="Rhea" id="RHEA:17989"/>
        <dbReference type="Rhea" id="RHEA-COMP:9863"/>
        <dbReference type="Rhea" id="RHEA-COMP:11604"/>
        <dbReference type="ChEBI" id="CHEBI:15378"/>
        <dbReference type="ChEBI" id="CHEBI:29999"/>
        <dbReference type="ChEBI" id="CHEBI:30616"/>
        <dbReference type="ChEBI" id="CHEBI:83421"/>
        <dbReference type="ChEBI" id="CHEBI:456216"/>
        <dbReference type="EC" id="2.7.11.1"/>
    </reaction>
</comment>
<dbReference type="GO" id="GO:0034727">
    <property type="term" value="P:piecemeal microautophagy of the nucleus"/>
    <property type="evidence" value="ECO:0007669"/>
    <property type="project" value="TreeGrafter"/>
</dbReference>
<dbReference type="InterPro" id="IPR007330">
    <property type="entry name" value="MIT_dom"/>
</dbReference>
<dbReference type="InterPro" id="IPR008271">
    <property type="entry name" value="Ser/Thr_kinase_AS"/>
</dbReference>
<evidence type="ECO:0000256" key="13">
    <source>
        <dbReference type="ARBA" id="ARBA00047899"/>
    </source>
</evidence>
<dbReference type="GO" id="GO:0061709">
    <property type="term" value="P:reticulophagy"/>
    <property type="evidence" value="ECO:0007669"/>
    <property type="project" value="TreeGrafter"/>
</dbReference>
<proteinExistence type="inferred from homology"/>
<evidence type="ECO:0000256" key="6">
    <source>
        <dbReference type="ARBA" id="ARBA00022679"/>
    </source>
</evidence>
<dbReference type="Gene3D" id="1.20.58.80">
    <property type="entry name" value="Phosphotransferase system, lactose/cellobiose-type IIA subunit"/>
    <property type="match status" value="2"/>
</dbReference>
<dbReference type="CDD" id="cd14121">
    <property type="entry name" value="STKc_ULK3"/>
    <property type="match status" value="1"/>
</dbReference>
<dbReference type="GO" id="GO:0005524">
    <property type="term" value="F:ATP binding"/>
    <property type="evidence" value="ECO:0007669"/>
    <property type="project" value="UniProtKB-UniRule"/>
</dbReference>
<dbReference type="FunFam" id="3.30.200.20:FF:000042">
    <property type="entry name" value="Aurora kinase A"/>
    <property type="match status" value="1"/>
</dbReference>
<dbReference type="InterPro" id="IPR000719">
    <property type="entry name" value="Prot_kinase_dom"/>
</dbReference>
<evidence type="ECO:0000256" key="10">
    <source>
        <dbReference type="ARBA" id="ARBA00022840"/>
    </source>
</evidence>
<feature type="binding site" evidence="15">
    <location>
        <position position="39"/>
    </location>
    <ligand>
        <name>ATP</name>
        <dbReference type="ChEBI" id="CHEBI:30616"/>
    </ligand>
</feature>
<reference evidence="18 19" key="1">
    <citation type="submission" date="2020-08" db="EMBL/GenBank/DDBJ databases">
        <title>Aphidius gifuensis genome sequencing and assembly.</title>
        <authorList>
            <person name="Du Z."/>
        </authorList>
    </citation>
    <scope>NUCLEOTIDE SEQUENCE [LARGE SCALE GENOMIC DNA]</scope>
    <source>
        <strain evidence="18">YNYX2018</strain>
        <tissue evidence="18">Adults</tissue>
    </source>
</reference>
<name>A0A834Y292_APHGI</name>
<evidence type="ECO:0000313" key="19">
    <source>
        <dbReference type="Proteomes" id="UP000639338"/>
    </source>
</evidence>
<evidence type="ECO:0000256" key="5">
    <source>
        <dbReference type="ARBA" id="ARBA00022527"/>
    </source>
</evidence>
<dbReference type="GO" id="GO:0042594">
    <property type="term" value="P:response to starvation"/>
    <property type="evidence" value="ECO:0007669"/>
    <property type="project" value="TreeGrafter"/>
</dbReference>
<dbReference type="Pfam" id="PF04212">
    <property type="entry name" value="MIT"/>
    <property type="match status" value="2"/>
</dbReference>
<evidence type="ECO:0000256" key="4">
    <source>
        <dbReference type="ARBA" id="ARBA00022490"/>
    </source>
</evidence>
<gene>
    <name evidence="18" type="ORF">HCN44_009346</name>
</gene>
<keyword evidence="19" id="KW-1185">Reference proteome</keyword>
<organism evidence="18 19">
    <name type="scientific">Aphidius gifuensis</name>
    <name type="common">Parasitoid wasp</name>
    <dbReference type="NCBI Taxonomy" id="684658"/>
    <lineage>
        <taxon>Eukaryota</taxon>
        <taxon>Metazoa</taxon>
        <taxon>Ecdysozoa</taxon>
        <taxon>Arthropoda</taxon>
        <taxon>Hexapoda</taxon>
        <taxon>Insecta</taxon>
        <taxon>Pterygota</taxon>
        <taxon>Neoptera</taxon>
        <taxon>Endopterygota</taxon>
        <taxon>Hymenoptera</taxon>
        <taxon>Apocrita</taxon>
        <taxon>Ichneumonoidea</taxon>
        <taxon>Braconidae</taxon>
        <taxon>Aphidiinae</taxon>
        <taxon>Aphidius</taxon>
    </lineage>
</organism>
<dbReference type="Pfam" id="PF00069">
    <property type="entry name" value="Pkinase"/>
    <property type="match status" value="1"/>
</dbReference>
<dbReference type="FunFam" id="1.10.510.10:FF:000571">
    <property type="entry name" value="Maternal embryonic leucine zipper kinase"/>
    <property type="match status" value="1"/>
</dbReference>
<comment type="catalytic activity">
    <reaction evidence="13">
        <text>L-threonyl-[protein] + ATP = O-phospho-L-threonyl-[protein] + ADP + H(+)</text>
        <dbReference type="Rhea" id="RHEA:46608"/>
        <dbReference type="Rhea" id="RHEA-COMP:11060"/>
        <dbReference type="Rhea" id="RHEA-COMP:11605"/>
        <dbReference type="ChEBI" id="CHEBI:15378"/>
        <dbReference type="ChEBI" id="CHEBI:30013"/>
        <dbReference type="ChEBI" id="CHEBI:30616"/>
        <dbReference type="ChEBI" id="CHEBI:61977"/>
        <dbReference type="ChEBI" id="CHEBI:456216"/>
        <dbReference type="EC" id="2.7.11.1"/>
    </reaction>
</comment>
<keyword evidence="8 15" id="KW-0547">Nucleotide-binding</keyword>
<dbReference type="GO" id="GO:0005776">
    <property type="term" value="C:autophagosome"/>
    <property type="evidence" value="ECO:0007669"/>
    <property type="project" value="TreeGrafter"/>
</dbReference>
<keyword evidence="6" id="KW-0808">Transferase</keyword>
<dbReference type="GO" id="GO:0004674">
    <property type="term" value="F:protein serine/threonine kinase activity"/>
    <property type="evidence" value="ECO:0007669"/>
    <property type="project" value="UniProtKB-KW"/>
</dbReference>
<evidence type="ECO:0000256" key="8">
    <source>
        <dbReference type="ARBA" id="ARBA00022741"/>
    </source>
</evidence>
<keyword evidence="10 15" id="KW-0067">ATP-binding</keyword>
<dbReference type="PROSITE" id="PS00108">
    <property type="entry name" value="PROTEIN_KINASE_ST"/>
    <property type="match status" value="1"/>
</dbReference>
<dbReference type="InterPro" id="IPR036181">
    <property type="entry name" value="MIT_dom_sf"/>
</dbReference>
<evidence type="ECO:0000313" key="18">
    <source>
        <dbReference type="EMBL" id="KAF7997948.1"/>
    </source>
</evidence>
<dbReference type="AlphaFoldDB" id="A0A834Y292"/>
<keyword evidence="7" id="KW-0677">Repeat</keyword>
<comment type="subcellular location">
    <subcellularLocation>
        <location evidence="1">Cytoplasm</location>
    </subcellularLocation>
</comment>
<dbReference type="PROSITE" id="PS50011">
    <property type="entry name" value="PROTEIN_KINASE_DOM"/>
    <property type="match status" value="1"/>
</dbReference>
<comment type="caution">
    <text evidence="18">The sequence shown here is derived from an EMBL/GenBank/DDBJ whole genome shotgun (WGS) entry which is preliminary data.</text>
</comment>
<dbReference type="Gene3D" id="3.30.200.20">
    <property type="entry name" value="Phosphorylase Kinase, domain 1"/>
    <property type="match status" value="1"/>
</dbReference>
<dbReference type="PANTHER" id="PTHR24348">
    <property type="entry name" value="SERINE/THREONINE-PROTEIN KINASE UNC-51-RELATED"/>
    <property type="match status" value="1"/>
</dbReference>
<evidence type="ECO:0000256" key="2">
    <source>
        <dbReference type="ARBA" id="ARBA00012513"/>
    </source>
</evidence>
<evidence type="ECO:0000256" key="3">
    <source>
        <dbReference type="ARBA" id="ARBA00021644"/>
    </source>
</evidence>
<dbReference type="SUPFAM" id="SSF116846">
    <property type="entry name" value="MIT domain"/>
    <property type="match status" value="2"/>
</dbReference>
<dbReference type="EMBL" id="JACMRX010000001">
    <property type="protein sequence ID" value="KAF7997948.1"/>
    <property type="molecule type" value="Genomic_DNA"/>
</dbReference>
<evidence type="ECO:0000256" key="9">
    <source>
        <dbReference type="ARBA" id="ARBA00022777"/>
    </source>
</evidence>
<dbReference type="GO" id="GO:0005829">
    <property type="term" value="C:cytosol"/>
    <property type="evidence" value="ECO:0007669"/>
    <property type="project" value="TreeGrafter"/>
</dbReference>
<evidence type="ECO:0000256" key="16">
    <source>
        <dbReference type="RuleBase" id="RU000304"/>
    </source>
</evidence>